<keyword evidence="1 5" id="KW-1003">Cell membrane</keyword>
<feature type="region of interest" description="Disordered" evidence="6">
    <location>
        <begin position="193"/>
        <end position="212"/>
    </location>
</feature>
<sequence length="236" mass="26004">MMLLIKRYLKFILFIVVLGSISLSPILKMEAADCQYVDRALTPECQQENGDTQEDVTLGDSSNEEDSEVVFASQDSGFMTILKLIGALALIIALLYGLLRFLSKRTKSFQQSQLLENMGGVPLGPNRSVQLIKVGDRVLVVGVGDSIQLLTEIDAEDERKALLDLQQEQANQVGAPAQKAVEWATSKLKGQKISATKDMQGPDQNQASFKELFTKKLEDASTSQAELEQALKERKP</sequence>
<protein>
    <recommendedName>
        <fullName evidence="5">Flagellar protein</fullName>
    </recommendedName>
</protein>
<dbReference type="Pfam" id="PF04347">
    <property type="entry name" value="FliO"/>
    <property type="match status" value="1"/>
</dbReference>
<dbReference type="GO" id="GO:0044781">
    <property type="term" value="P:bacterial-type flagellum organization"/>
    <property type="evidence" value="ECO:0007669"/>
    <property type="project" value="UniProtKB-UniRule"/>
</dbReference>
<dbReference type="GO" id="GO:0009425">
    <property type="term" value="C:bacterial-type flagellum basal body"/>
    <property type="evidence" value="ECO:0007669"/>
    <property type="project" value="UniProtKB-SubCell"/>
</dbReference>
<evidence type="ECO:0000313" key="7">
    <source>
        <dbReference type="EMBL" id="TSB46422.1"/>
    </source>
</evidence>
<dbReference type="AlphaFoldDB" id="A0A553ZYA2"/>
<keyword evidence="3 5" id="KW-1133">Transmembrane helix</keyword>
<dbReference type="GO" id="GO:0005886">
    <property type="term" value="C:plasma membrane"/>
    <property type="evidence" value="ECO:0007669"/>
    <property type="project" value="UniProtKB-SubCell"/>
</dbReference>
<keyword evidence="7" id="KW-0966">Cell projection</keyword>
<keyword evidence="5" id="KW-0975">Bacterial flagellum</keyword>
<keyword evidence="8" id="KW-1185">Reference proteome</keyword>
<keyword evidence="7" id="KW-0282">Flagellum</keyword>
<evidence type="ECO:0000313" key="8">
    <source>
        <dbReference type="Proteomes" id="UP000318521"/>
    </source>
</evidence>
<name>A0A553ZYA2_9BACI</name>
<organism evidence="7 8">
    <name type="scientific">Alkalicoccobacillus porphyridii</name>
    <dbReference type="NCBI Taxonomy" id="2597270"/>
    <lineage>
        <taxon>Bacteria</taxon>
        <taxon>Bacillati</taxon>
        <taxon>Bacillota</taxon>
        <taxon>Bacilli</taxon>
        <taxon>Bacillales</taxon>
        <taxon>Bacillaceae</taxon>
        <taxon>Alkalicoccobacillus</taxon>
    </lineage>
</organism>
<dbReference type="NCBIfam" id="TIGR03500">
    <property type="entry name" value="FliO_TIGR"/>
    <property type="match status" value="1"/>
</dbReference>
<keyword evidence="7" id="KW-0969">Cilium</keyword>
<comment type="caution">
    <text evidence="7">The sequence shown here is derived from an EMBL/GenBank/DDBJ whole genome shotgun (WGS) entry which is preliminary data.</text>
</comment>
<dbReference type="InterPro" id="IPR022781">
    <property type="entry name" value="Flagellar_biosynth_FliO"/>
</dbReference>
<evidence type="ECO:0000256" key="5">
    <source>
        <dbReference type="RuleBase" id="RU362064"/>
    </source>
</evidence>
<dbReference type="EMBL" id="VLXZ01000006">
    <property type="protein sequence ID" value="TSB46422.1"/>
    <property type="molecule type" value="Genomic_DNA"/>
</dbReference>
<comment type="similarity">
    <text evidence="5">Belongs to the FliO/MopB family.</text>
</comment>
<accession>A0A553ZYA2</accession>
<feature type="transmembrane region" description="Helical" evidence="5">
    <location>
        <begin position="78"/>
        <end position="99"/>
    </location>
</feature>
<gene>
    <name evidence="7" type="primary">fliO</name>
    <name evidence="7" type="ORF">FN960_11490</name>
</gene>
<keyword evidence="2 5" id="KW-0812">Transmembrane</keyword>
<evidence type="ECO:0000256" key="6">
    <source>
        <dbReference type="SAM" id="MobiDB-lite"/>
    </source>
</evidence>
<evidence type="ECO:0000256" key="1">
    <source>
        <dbReference type="ARBA" id="ARBA00022475"/>
    </source>
</evidence>
<reference evidence="7 8" key="1">
    <citation type="submission" date="2019-07" db="EMBL/GenBank/DDBJ databases">
        <authorList>
            <person name="Park Y.J."/>
            <person name="Jeong S.E."/>
            <person name="Jung H.S."/>
        </authorList>
    </citation>
    <scope>NUCLEOTIDE SEQUENCE [LARGE SCALE GENOMIC DNA]</scope>
    <source>
        <strain evidence="8">P16(2019)</strain>
    </source>
</reference>
<evidence type="ECO:0000256" key="4">
    <source>
        <dbReference type="ARBA" id="ARBA00023136"/>
    </source>
</evidence>
<comment type="subcellular location">
    <subcellularLocation>
        <location evidence="5">Cell membrane</location>
    </subcellularLocation>
    <subcellularLocation>
        <location evidence="5">Bacterial flagellum basal body</location>
    </subcellularLocation>
</comment>
<evidence type="ECO:0000256" key="2">
    <source>
        <dbReference type="ARBA" id="ARBA00022692"/>
    </source>
</evidence>
<keyword evidence="4 5" id="KW-0472">Membrane</keyword>
<proteinExistence type="inferred from homology"/>
<dbReference type="Proteomes" id="UP000318521">
    <property type="component" value="Unassembled WGS sequence"/>
</dbReference>
<evidence type="ECO:0000256" key="3">
    <source>
        <dbReference type="ARBA" id="ARBA00022989"/>
    </source>
</evidence>